<dbReference type="AlphaFoldDB" id="A0A382H0B2"/>
<accession>A0A382H0B2</accession>
<evidence type="ECO:0000256" key="2">
    <source>
        <dbReference type="ARBA" id="ARBA00022723"/>
    </source>
</evidence>
<dbReference type="PROSITE" id="PS51819">
    <property type="entry name" value="VOC"/>
    <property type="match status" value="1"/>
</dbReference>
<dbReference type="CDD" id="cd07249">
    <property type="entry name" value="MMCE"/>
    <property type="match status" value="1"/>
</dbReference>
<proteinExistence type="inferred from homology"/>
<evidence type="ECO:0000259" key="3">
    <source>
        <dbReference type="PROSITE" id="PS51819"/>
    </source>
</evidence>
<dbReference type="PANTHER" id="PTHR43048">
    <property type="entry name" value="METHYLMALONYL-COA EPIMERASE"/>
    <property type="match status" value="1"/>
</dbReference>
<dbReference type="Pfam" id="PF13669">
    <property type="entry name" value="Glyoxalase_4"/>
    <property type="match status" value="1"/>
</dbReference>
<protein>
    <recommendedName>
        <fullName evidence="3">VOC domain-containing protein</fullName>
    </recommendedName>
</protein>
<dbReference type="GO" id="GO:0046491">
    <property type="term" value="P:L-methylmalonyl-CoA metabolic process"/>
    <property type="evidence" value="ECO:0007669"/>
    <property type="project" value="TreeGrafter"/>
</dbReference>
<name>A0A382H0B2_9ZZZZ</name>
<dbReference type="Gene3D" id="3.10.180.10">
    <property type="entry name" value="2,3-Dihydroxybiphenyl 1,2-Dioxygenase, domain 1"/>
    <property type="match status" value="1"/>
</dbReference>
<dbReference type="GO" id="GO:0046872">
    <property type="term" value="F:metal ion binding"/>
    <property type="evidence" value="ECO:0007669"/>
    <property type="project" value="UniProtKB-KW"/>
</dbReference>
<reference evidence="4" key="1">
    <citation type="submission" date="2018-05" db="EMBL/GenBank/DDBJ databases">
        <authorList>
            <person name="Lanie J.A."/>
            <person name="Ng W.-L."/>
            <person name="Kazmierczak K.M."/>
            <person name="Andrzejewski T.M."/>
            <person name="Davidsen T.M."/>
            <person name="Wayne K.J."/>
            <person name="Tettelin H."/>
            <person name="Glass J.I."/>
            <person name="Rusch D."/>
            <person name="Podicherti R."/>
            <person name="Tsui H.-C.T."/>
            <person name="Winkler M.E."/>
        </authorList>
    </citation>
    <scope>NUCLEOTIDE SEQUENCE</scope>
</reference>
<dbReference type="InterPro" id="IPR029068">
    <property type="entry name" value="Glyas_Bleomycin-R_OHBP_Dase"/>
</dbReference>
<evidence type="ECO:0000256" key="1">
    <source>
        <dbReference type="ARBA" id="ARBA00009308"/>
    </source>
</evidence>
<evidence type="ECO:0000313" key="4">
    <source>
        <dbReference type="EMBL" id="SVB79881.1"/>
    </source>
</evidence>
<dbReference type="GO" id="GO:0004493">
    <property type="term" value="F:methylmalonyl-CoA epimerase activity"/>
    <property type="evidence" value="ECO:0007669"/>
    <property type="project" value="TreeGrafter"/>
</dbReference>
<dbReference type="InterPro" id="IPR017515">
    <property type="entry name" value="MeMalonyl-CoA_epimerase"/>
</dbReference>
<dbReference type="SUPFAM" id="SSF54593">
    <property type="entry name" value="Glyoxalase/Bleomycin resistance protein/Dihydroxybiphenyl dioxygenase"/>
    <property type="match status" value="1"/>
</dbReference>
<comment type="similarity">
    <text evidence="1">Belongs to the methylmalonyl-CoA epimerase family.</text>
</comment>
<dbReference type="InterPro" id="IPR037523">
    <property type="entry name" value="VOC_core"/>
</dbReference>
<gene>
    <name evidence="4" type="ORF">METZ01_LOCUS232735</name>
</gene>
<dbReference type="InterPro" id="IPR051785">
    <property type="entry name" value="MMCE/EMCE_epimerase"/>
</dbReference>
<feature type="domain" description="VOC" evidence="3">
    <location>
        <begin position="10"/>
        <end position="134"/>
    </location>
</feature>
<dbReference type="NCBIfam" id="TIGR03081">
    <property type="entry name" value="metmalonyl_epim"/>
    <property type="match status" value="1"/>
</dbReference>
<organism evidence="4">
    <name type="scientific">marine metagenome</name>
    <dbReference type="NCBI Taxonomy" id="408172"/>
    <lineage>
        <taxon>unclassified sequences</taxon>
        <taxon>metagenomes</taxon>
        <taxon>ecological metagenomes</taxon>
    </lineage>
</organism>
<keyword evidence="2" id="KW-0479">Metal-binding</keyword>
<dbReference type="EMBL" id="UINC01058050">
    <property type="protein sequence ID" value="SVB79881.1"/>
    <property type="molecule type" value="Genomic_DNA"/>
</dbReference>
<sequence length="136" mass="14969">MTQSQERRRQLDHVAVAVKSIEESCQLFELLSGEVCSTPETLSEHGVRVAFVGRLELVEPLDTNSGVGRFLQRHGQGLHHVAYRTDDLDGDLVRLKARGIEPIDQIPRAGASGHRVAFLHPSSTAGILIELVEHSD</sequence>
<dbReference type="PANTHER" id="PTHR43048:SF3">
    <property type="entry name" value="METHYLMALONYL-COA EPIMERASE, MITOCHONDRIAL"/>
    <property type="match status" value="1"/>
</dbReference>